<dbReference type="EMBL" id="VTFT01000002">
    <property type="protein sequence ID" value="TYT23725.1"/>
    <property type="molecule type" value="Genomic_DNA"/>
</dbReference>
<evidence type="ECO:0000313" key="4">
    <source>
        <dbReference type="Proteomes" id="UP000324973"/>
    </source>
</evidence>
<accession>A0A5D4XII9</accession>
<name>A0A5D4XII9_9GAMM</name>
<dbReference type="InterPro" id="IPR021330">
    <property type="entry name" value="DUF2939"/>
</dbReference>
<proteinExistence type="predicted"/>
<evidence type="ECO:0000313" key="3">
    <source>
        <dbReference type="EMBL" id="TYT23725.1"/>
    </source>
</evidence>
<gene>
    <name evidence="3" type="ORF">FZO89_16005</name>
</gene>
<feature type="compositionally biased region" description="Basic and acidic residues" evidence="1">
    <location>
        <begin position="121"/>
        <end position="136"/>
    </location>
</feature>
<dbReference type="OrthoDB" id="5739641at2"/>
<evidence type="ECO:0000256" key="2">
    <source>
        <dbReference type="SAM" id="SignalP"/>
    </source>
</evidence>
<dbReference type="Pfam" id="PF11159">
    <property type="entry name" value="DUF2939"/>
    <property type="match status" value="1"/>
</dbReference>
<feature type="signal peptide" evidence="2">
    <location>
        <begin position="1"/>
        <end position="19"/>
    </location>
</feature>
<keyword evidence="4" id="KW-1185">Reference proteome</keyword>
<dbReference type="RefSeq" id="WP_149104421.1">
    <property type="nucleotide sequence ID" value="NZ_VTFT01000002.1"/>
</dbReference>
<comment type="caution">
    <text evidence="3">The sequence shown here is derived from an EMBL/GenBank/DDBJ whole genome shotgun (WGS) entry which is preliminary data.</text>
</comment>
<feature type="region of interest" description="Disordered" evidence="1">
    <location>
        <begin position="112"/>
        <end position="136"/>
    </location>
</feature>
<feature type="chain" id="PRO_5022985502" evidence="2">
    <location>
        <begin position="20"/>
        <end position="179"/>
    </location>
</feature>
<reference evidence="3 4" key="1">
    <citation type="submission" date="2019-08" db="EMBL/GenBank/DDBJ databases">
        <title>Luteimonas viscosus sp. nov., isolated from soil of a sunflower field.</title>
        <authorList>
            <person name="Jianli Z."/>
            <person name="Ying Z."/>
        </authorList>
    </citation>
    <scope>NUCLEOTIDE SEQUENCE [LARGE SCALE GENOMIC DNA]</scope>
    <source>
        <strain evidence="3 4">XBU10</strain>
    </source>
</reference>
<sequence length="179" mass="19182">MRKWIALAVLMLAAVLAYAAAGPYLTIHAIGKAVREENAGALAKHVDFPPLRASLKAQLGDRLVRGVGIDAQSGLLGALGMTVANELAGGAVELMVTPYGLGALMEGRKVWNRASGTPPPRRGEREALRPDPLRDAERRYESTSRFTATIHTGDGAPVVFVLTRNGVRWKLSDIRLPPP</sequence>
<protein>
    <submittedName>
        <fullName evidence="3">DUF2939 domain-containing protein</fullName>
    </submittedName>
</protein>
<dbReference type="AlphaFoldDB" id="A0A5D4XII9"/>
<dbReference type="Proteomes" id="UP000324973">
    <property type="component" value="Unassembled WGS sequence"/>
</dbReference>
<keyword evidence="2" id="KW-0732">Signal</keyword>
<organism evidence="3 4">
    <name type="scientific">Luteimonas viscosa</name>
    <dbReference type="NCBI Taxonomy" id="1132694"/>
    <lineage>
        <taxon>Bacteria</taxon>
        <taxon>Pseudomonadati</taxon>
        <taxon>Pseudomonadota</taxon>
        <taxon>Gammaproteobacteria</taxon>
        <taxon>Lysobacterales</taxon>
        <taxon>Lysobacteraceae</taxon>
        <taxon>Luteimonas</taxon>
    </lineage>
</organism>
<evidence type="ECO:0000256" key="1">
    <source>
        <dbReference type="SAM" id="MobiDB-lite"/>
    </source>
</evidence>